<feature type="transmembrane region" description="Helical" evidence="7">
    <location>
        <begin position="135"/>
        <end position="160"/>
    </location>
</feature>
<evidence type="ECO:0000256" key="1">
    <source>
        <dbReference type="ARBA" id="ARBA00004651"/>
    </source>
</evidence>
<evidence type="ECO:0000256" key="3">
    <source>
        <dbReference type="ARBA" id="ARBA00022475"/>
    </source>
</evidence>
<dbReference type="RefSeq" id="WP_141296624.1">
    <property type="nucleotide sequence ID" value="NZ_BJMN01000014.1"/>
</dbReference>
<feature type="domain" description="ABC transmembrane type-1" evidence="9">
    <location>
        <begin position="133"/>
        <end position="332"/>
    </location>
</feature>
<keyword evidence="11" id="KW-1185">Reference proteome</keyword>
<evidence type="ECO:0000256" key="2">
    <source>
        <dbReference type="ARBA" id="ARBA00022448"/>
    </source>
</evidence>
<proteinExistence type="inferred from homology"/>
<dbReference type="Pfam" id="PF12911">
    <property type="entry name" value="OppC_N"/>
    <property type="match status" value="1"/>
</dbReference>
<dbReference type="AlphaFoldDB" id="A0A4Y3RHU4"/>
<evidence type="ECO:0000313" key="11">
    <source>
        <dbReference type="Proteomes" id="UP000315226"/>
    </source>
</evidence>
<feature type="transmembrane region" description="Helical" evidence="7">
    <location>
        <begin position="256"/>
        <end position="276"/>
    </location>
</feature>
<evidence type="ECO:0000256" key="7">
    <source>
        <dbReference type="RuleBase" id="RU363032"/>
    </source>
</evidence>
<dbReference type="GO" id="GO:0005886">
    <property type="term" value="C:plasma membrane"/>
    <property type="evidence" value="ECO:0007669"/>
    <property type="project" value="UniProtKB-SubCell"/>
</dbReference>
<comment type="subcellular location">
    <subcellularLocation>
        <location evidence="1 7">Cell membrane</location>
        <topology evidence="1 7">Multi-pass membrane protein</topology>
    </subcellularLocation>
</comment>
<feature type="transmembrane region" description="Helical" evidence="7">
    <location>
        <begin position="204"/>
        <end position="225"/>
    </location>
</feature>
<dbReference type="InterPro" id="IPR035906">
    <property type="entry name" value="MetI-like_sf"/>
</dbReference>
<dbReference type="OrthoDB" id="9812701at2"/>
<sequence length="345" mass="36604">MTAPLHETSAGESTATVVGAPDAPGTPDNSGTPDASAKAIQGRSPWQIAWTRLKRDKLALAGAFVVVFLILVAILAPVIVGLLGHPPDEFHEDQIDPLFGTPIGSWGGISSDFLLGVEPVNGRDVFSRIVYGARISLLVAFLAAVFAVVLGTVLGIIAGYFGGWIDAALSRVMDVMLAFPQLLFTIALVSVLPNELLGLDGSGVRIAALVLVIGFFGWPYVGRIVRGQTLSLRNREYVEAAQSLGAGRFYILRRELLPNLIAPIMVYATLMIPTNILTEAALSFLGAGVKPPTASWGQMLSTAITTYEADPIFMVIPGFAIFITVLAFNLFGDGVRDALDPKGSR</sequence>
<accession>A0A4Y3RHU4</accession>
<evidence type="ECO:0000313" key="10">
    <source>
        <dbReference type="EMBL" id="GEB56944.1"/>
    </source>
</evidence>
<dbReference type="SUPFAM" id="SSF161098">
    <property type="entry name" value="MetI-like"/>
    <property type="match status" value="1"/>
</dbReference>
<comment type="caution">
    <text evidence="10">The sequence shown here is derived from an EMBL/GenBank/DDBJ whole genome shotgun (WGS) entry which is preliminary data.</text>
</comment>
<protein>
    <submittedName>
        <fullName evidence="10">Peptide ABC transporter permease</fullName>
    </submittedName>
</protein>
<keyword evidence="3" id="KW-1003">Cell membrane</keyword>
<comment type="similarity">
    <text evidence="7">Belongs to the binding-protein-dependent transport system permease family.</text>
</comment>
<organism evidence="10 11">
    <name type="scientific">Streptomyces gardneri</name>
    <dbReference type="NCBI Taxonomy" id="66892"/>
    <lineage>
        <taxon>Bacteria</taxon>
        <taxon>Bacillati</taxon>
        <taxon>Actinomycetota</taxon>
        <taxon>Actinomycetes</taxon>
        <taxon>Kitasatosporales</taxon>
        <taxon>Streptomycetaceae</taxon>
        <taxon>Streptomyces</taxon>
    </lineage>
</organism>
<evidence type="ECO:0000259" key="9">
    <source>
        <dbReference type="PROSITE" id="PS50928"/>
    </source>
</evidence>
<dbReference type="InterPro" id="IPR050366">
    <property type="entry name" value="BP-dependent_transpt_permease"/>
</dbReference>
<dbReference type="Pfam" id="PF00528">
    <property type="entry name" value="BPD_transp_1"/>
    <property type="match status" value="1"/>
</dbReference>
<reference evidence="10 11" key="1">
    <citation type="submission" date="2019-06" db="EMBL/GenBank/DDBJ databases">
        <title>Whole genome shotgun sequence of Streptomyces gardneri NBRC 12865.</title>
        <authorList>
            <person name="Hosoyama A."/>
            <person name="Uohara A."/>
            <person name="Ohji S."/>
            <person name="Ichikawa N."/>
        </authorList>
    </citation>
    <scope>NUCLEOTIDE SEQUENCE [LARGE SCALE GENOMIC DNA]</scope>
    <source>
        <strain evidence="10 11">NBRC 12865</strain>
    </source>
</reference>
<dbReference type="PANTHER" id="PTHR43386:SF1">
    <property type="entry name" value="D,D-DIPEPTIDE TRANSPORT SYSTEM PERMEASE PROTEIN DDPC-RELATED"/>
    <property type="match status" value="1"/>
</dbReference>
<feature type="transmembrane region" description="Helical" evidence="7">
    <location>
        <begin position="312"/>
        <end position="332"/>
    </location>
</feature>
<dbReference type="InterPro" id="IPR025966">
    <property type="entry name" value="OppC_N"/>
</dbReference>
<keyword evidence="5 7" id="KW-1133">Transmembrane helix</keyword>
<feature type="transmembrane region" description="Helical" evidence="7">
    <location>
        <begin position="58"/>
        <end position="83"/>
    </location>
</feature>
<dbReference type="Gene3D" id="1.10.3720.10">
    <property type="entry name" value="MetI-like"/>
    <property type="match status" value="1"/>
</dbReference>
<gene>
    <name evidence="10" type="ORF">SGA01_25490</name>
</gene>
<dbReference type="CDD" id="cd06261">
    <property type="entry name" value="TM_PBP2"/>
    <property type="match status" value="1"/>
</dbReference>
<feature type="region of interest" description="Disordered" evidence="8">
    <location>
        <begin position="1"/>
        <end position="39"/>
    </location>
</feature>
<dbReference type="InterPro" id="IPR000515">
    <property type="entry name" value="MetI-like"/>
</dbReference>
<dbReference type="PROSITE" id="PS50928">
    <property type="entry name" value="ABC_TM1"/>
    <property type="match status" value="1"/>
</dbReference>
<evidence type="ECO:0000256" key="5">
    <source>
        <dbReference type="ARBA" id="ARBA00022989"/>
    </source>
</evidence>
<evidence type="ECO:0000256" key="6">
    <source>
        <dbReference type="ARBA" id="ARBA00023136"/>
    </source>
</evidence>
<keyword evidence="4 7" id="KW-0812">Transmembrane</keyword>
<dbReference type="EMBL" id="BJMN01000014">
    <property type="protein sequence ID" value="GEB56944.1"/>
    <property type="molecule type" value="Genomic_DNA"/>
</dbReference>
<dbReference type="PANTHER" id="PTHR43386">
    <property type="entry name" value="OLIGOPEPTIDE TRANSPORT SYSTEM PERMEASE PROTEIN APPC"/>
    <property type="match status" value="1"/>
</dbReference>
<keyword evidence="6 7" id="KW-0472">Membrane</keyword>
<keyword evidence="2 7" id="KW-0813">Transport</keyword>
<dbReference type="GO" id="GO:0055085">
    <property type="term" value="P:transmembrane transport"/>
    <property type="evidence" value="ECO:0007669"/>
    <property type="project" value="InterPro"/>
</dbReference>
<evidence type="ECO:0000256" key="4">
    <source>
        <dbReference type="ARBA" id="ARBA00022692"/>
    </source>
</evidence>
<evidence type="ECO:0000256" key="8">
    <source>
        <dbReference type="SAM" id="MobiDB-lite"/>
    </source>
</evidence>
<feature type="transmembrane region" description="Helical" evidence="7">
    <location>
        <begin position="172"/>
        <end position="192"/>
    </location>
</feature>
<name>A0A4Y3RHU4_9ACTN</name>
<dbReference type="Proteomes" id="UP000315226">
    <property type="component" value="Unassembled WGS sequence"/>
</dbReference>